<evidence type="ECO:0000256" key="2">
    <source>
        <dbReference type="ARBA" id="ARBA00022500"/>
    </source>
</evidence>
<sequence length="97" mass="10712">MAKAAGFFCALLLLASFCCQSLAQRAPGAPDKCCFKFQTSKIRKGNIVGWYFTSPECPHPAVVFQTRVGKEICTNPDKPWVKKYQGFFLSNSLSVPS</sequence>
<organism evidence="8 9">
    <name type="scientific">Pelusios castaneus</name>
    <name type="common">West African mud turtle</name>
    <dbReference type="NCBI Taxonomy" id="367368"/>
    <lineage>
        <taxon>Eukaryota</taxon>
        <taxon>Metazoa</taxon>
        <taxon>Chordata</taxon>
        <taxon>Craniata</taxon>
        <taxon>Vertebrata</taxon>
        <taxon>Euteleostomi</taxon>
        <taxon>Archelosauria</taxon>
        <taxon>Testudinata</taxon>
        <taxon>Testudines</taxon>
        <taxon>Pleurodira</taxon>
        <taxon>Pelomedusidae</taxon>
        <taxon>Pelusios</taxon>
    </lineage>
</organism>
<evidence type="ECO:0000256" key="3">
    <source>
        <dbReference type="ARBA" id="ARBA00022514"/>
    </source>
</evidence>
<dbReference type="Gene3D" id="2.40.50.40">
    <property type="match status" value="1"/>
</dbReference>
<dbReference type="InterPro" id="IPR001811">
    <property type="entry name" value="Chemokine_IL8-like_dom"/>
</dbReference>
<dbReference type="GO" id="GO:0048020">
    <property type="term" value="F:CCR chemokine receptor binding"/>
    <property type="evidence" value="ECO:0007669"/>
    <property type="project" value="TreeGrafter"/>
</dbReference>
<dbReference type="InterPro" id="IPR036048">
    <property type="entry name" value="Interleukin_8-like_sf"/>
</dbReference>
<feature type="signal peptide" evidence="6">
    <location>
        <begin position="1"/>
        <end position="23"/>
    </location>
</feature>
<accession>A0A8C8VLD8</accession>
<reference evidence="8" key="1">
    <citation type="submission" date="2025-08" db="UniProtKB">
        <authorList>
            <consortium name="Ensembl"/>
        </authorList>
    </citation>
    <scope>IDENTIFICATION</scope>
</reference>
<evidence type="ECO:0000313" key="9">
    <source>
        <dbReference type="Proteomes" id="UP000694393"/>
    </source>
</evidence>
<dbReference type="SMART" id="SM00199">
    <property type="entry name" value="SCY"/>
    <property type="match status" value="1"/>
</dbReference>
<comment type="subcellular location">
    <subcellularLocation>
        <location evidence="6">Secreted</location>
    </subcellularLocation>
</comment>
<feature type="domain" description="Chemokine interleukin-8-like" evidence="7">
    <location>
        <begin position="30"/>
        <end position="87"/>
    </location>
</feature>
<proteinExistence type="inferred from homology"/>
<keyword evidence="5" id="KW-1015">Disulfide bond</keyword>
<dbReference type="PROSITE" id="PS00472">
    <property type="entry name" value="SMALL_CYTOKINES_CC"/>
    <property type="match status" value="1"/>
</dbReference>
<name>A0A8C8VLD8_9SAUR</name>
<dbReference type="AlphaFoldDB" id="A0A8C8VLD8"/>
<reference evidence="8" key="2">
    <citation type="submission" date="2025-09" db="UniProtKB">
        <authorList>
            <consortium name="Ensembl"/>
        </authorList>
    </citation>
    <scope>IDENTIFICATION</scope>
</reference>
<evidence type="ECO:0000259" key="7">
    <source>
        <dbReference type="SMART" id="SM00199"/>
    </source>
</evidence>
<evidence type="ECO:0000256" key="5">
    <source>
        <dbReference type="ARBA" id="ARBA00023157"/>
    </source>
</evidence>
<feature type="chain" id="PRO_5034745236" description="C-C motif chemokine" evidence="6">
    <location>
        <begin position="24"/>
        <end position="97"/>
    </location>
</feature>
<dbReference type="Ensembl" id="ENSPCET00000017186.1">
    <property type="protein sequence ID" value="ENSPCEP00000016603.1"/>
    <property type="gene ID" value="ENSPCEG00000013050.1"/>
</dbReference>
<dbReference type="Pfam" id="PF00048">
    <property type="entry name" value="IL8"/>
    <property type="match status" value="1"/>
</dbReference>
<dbReference type="PANTHER" id="PTHR12015:SF103">
    <property type="entry name" value="C-C MOTIF CHEMOKINE 4-RELATED"/>
    <property type="match status" value="1"/>
</dbReference>
<dbReference type="InterPro" id="IPR039809">
    <property type="entry name" value="Chemokine_b/g/d"/>
</dbReference>
<dbReference type="InterPro" id="IPR000827">
    <property type="entry name" value="Chemokine_CC_CS"/>
</dbReference>
<dbReference type="Proteomes" id="UP000694393">
    <property type="component" value="Unplaced"/>
</dbReference>
<dbReference type="GO" id="GO:0005615">
    <property type="term" value="C:extracellular space"/>
    <property type="evidence" value="ECO:0007669"/>
    <property type="project" value="UniProtKB-KW"/>
</dbReference>
<keyword evidence="6" id="KW-0964">Secreted</keyword>
<keyword evidence="3 6" id="KW-0202">Cytokine</keyword>
<dbReference type="GO" id="GO:0070098">
    <property type="term" value="P:chemokine-mediated signaling pathway"/>
    <property type="evidence" value="ECO:0007669"/>
    <property type="project" value="TreeGrafter"/>
</dbReference>
<dbReference type="GO" id="GO:0008009">
    <property type="term" value="F:chemokine activity"/>
    <property type="evidence" value="ECO:0007669"/>
    <property type="project" value="InterPro"/>
</dbReference>
<dbReference type="GO" id="GO:0030335">
    <property type="term" value="P:positive regulation of cell migration"/>
    <property type="evidence" value="ECO:0007669"/>
    <property type="project" value="TreeGrafter"/>
</dbReference>
<evidence type="ECO:0000256" key="6">
    <source>
        <dbReference type="RuleBase" id="RU361150"/>
    </source>
</evidence>
<dbReference type="PANTHER" id="PTHR12015">
    <property type="entry name" value="SMALL INDUCIBLE CYTOKINE A"/>
    <property type="match status" value="1"/>
</dbReference>
<dbReference type="GO" id="GO:0006954">
    <property type="term" value="P:inflammatory response"/>
    <property type="evidence" value="ECO:0007669"/>
    <property type="project" value="TreeGrafter"/>
</dbReference>
<keyword evidence="2 6" id="KW-0145">Chemotaxis</keyword>
<evidence type="ECO:0000313" key="8">
    <source>
        <dbReference type="Ensembl" id="ENSPCEP00000016603.1"/>
    </source>
</evidence>
<evidence type="ECO:0000256" key="4">
    <source>
        <dbReference type="ARBA" id="ARBA00022729"/>
    </source>
</evidence>
<comment type="similarity">
    <text evidence="1 6">Belongs to the intercrine beta (chemokine CC) family.</text>
</comment>
<dbReference type="GO" id="GO:0061844">
    <property type="term" value="P:antimicrobial humoral immune response mediated by antimicrobial peptide"/>
    <property type="evidence" value="ECO:0007669"/>
    <property type="project" value="TreeGrafter"/>
</dbReference>
<keyword evidence="9" id="KW-1185">Reference proteome</keyword>
<dbReference type="GO" id="GO:0048245">
    <property type="term" value="P:eosinophil chemotaxis"/>
    <property type="evidence" value="ECO:0007669"/>
    <property type="project" value="TreeGrafter"/>
</dbReference>
<dbReference type="CDD" id="cd00272">
    <property type="entry name" value="Chemokine_CC"/>
    <property type="match status" value="1"/>
</dbReference>
<evidence type="ECO:0000256" key="1">
    <source>
        <dbReference type="ARBA" id="ARBA00010868"/>
    </source>
</evidence>
<keyword evidence="4 6" id="KW-0732">Signal</keyword>
<dbReference type="SUPFAM" id="SSF54117">
    <property type="entry name" value="Interleukin 8-like chemokines"/>
    <property type="match status" value="1"/>
</dbReference>
<protein>
    <recommendedName>
        <fullName evidence="6">C-C motif chemokine</fullName>
    </recommendedName>
</protein>